<dbReference type="RefSeq" id="YP_009818591.1">
    <property type="nucleotide sequence ID" value="NC_048140.1"/>
</dbReference>
<evidence type="ECO:0000313" key="2">
    <source>
        <dbReference type="Proteomes" id="UP000287918"/>
    </source>
</evidence>
<sequence length="76" mass="8424">MVQSISTYIRVWGRNMEFEHVVQLARDTPTSALCEALGVSAREVKSLKRGERPMTIREAGALADLHGMQLLDVLAV</sequence>
<accession>A0A3S9UN04</accession>
<dbReference type="Proteomes" id="UP000287918">
    <property type="component" value="Segment"/>
</dbReference>
<protein>
    <submittedName>
        <fullName evidence="1">Helix-turn-helix DNA binding protein</fullName>
    </submittedName>
</protein>
<keyword evidence="2" id="KW-1185">Reference proteome</keyword>
<dbReference type="KEGG" id="vg:55009935"/>
<organism evidence="1 2">
    <name type="scientific">Arthrobacter phage Maja</name>
    <dbReference type="NCBI Taxonomy" id="2499009"/>
    <lineage>
        <taxon>Viruses</taxon>
        <taxon>Duplodnaviria</taxon>
        <taxon>Heunggongvirae</taxon>
        <taxon>Uroviricota</taxon>
        <taxon>Caudoviricetes</taxon>
        <taxon>Majavirus</taxon>
        <taxon>Majavirus maja</taxon>
    </lineage>
</organism>
<dbReference type="GeneID" id="55009935"/>
<evidence type="ECO:0000313" key="1">
    <source>
        <dbReference type="EMBL" id="AZS11729.1"/>
    </source>
</evidence>
<gene>
    <name evidence="1" type="primary">31</name>
    <name evidence="1" type="ORF">PBI_MAJA_31</name>
</gene>
<name>A0A3S9UN04_9CAUD</name>
<proteinExistence type="predicted"/>
<reference evidence="1 2" key="1">
    <citation type="submission" date="2018-12" db="EMBL/GenBank/DDBJ databases">
        <authorList>
            <person name="Rimple P.A."/>
            <person name="Stoner T.H."/>
            <person name="Garlena R.A."/>
            <person name="Russell D.A."/>
            <person name="Pope W.H."/>
            <person name="Jacobs-Sera D."/>
            <person name="Hatfull G.F."/>
        </authorList>
    </citation>
    <scope>NUCLEOTIDE SEQUENCE [LARGE SCALE GENOMIC DNA]</scope>
</reference>
<dbReference type="EMBL" id="MK279899">
    <property type="protein sequence ID" value="AZS11729.1"/>
    <property type="molecule type" value="Genomic_DNA"/>
</dbReference>